<feature type="repeat" description="TPR" evidence="3">
    <location>
        <begin position="36"/>
        <end position="69"/>
    </location>
</feature>
<organism evidence="5 7">
    <name type="scientific">Photobacterium damsela subsp. piscicida</name>
    <name type="common">Pasteurella piscicida</name>
    <dbReference type="NCBI Taxonomy" id="38294"/>
    <lineage>
        <taxon>Bacteria</taxon>
        <taxon>Pseudomonadati</taxon>
        <taxon>Pseudomonadota</taxon>
        <taxon>Gammaproteobacteria</taxon>
        <taxon>Vibrionales</taxon>
        <taxon>Vibrionaceae</taxon>
        <taxon>Photobacterium</taxon>
    </lineage>
</organism>
<keyword evidence="1" id="KW-0677">Repeat</keyword>
<dbReference type="Pfam" id="PF14559">
    <property type="entry name" value="TPR_19"/>
    <property type="match status" value="1"/>
</dbReference>
<dbReference type="AlphaFoldDB" id="A0A1V1V922"/>
<dbReference type="RefSeq" id="WP_068967869.1">
    <property type="nucleotide sequence ID" value="NZ_AP018045.1"/>
</dbReference>
<gene>
    <name evidence="5" type="primary">pilW</name>
    <name evidence="5" type="ORF">IC627_11890</name>
    <name evidence="4" type="ORF">PDPUS_1_00762</name>
</gene>
<dbReference type="PANTHER" id="PTHR45586:SF1">
    <property type="entry name" value="LIPOPOLYSACCHARIDE ASSEMBLY PROTEIN B"/>
    <property type="match status" value="1"/>
</dbReference>
<dbReference type="EMBL" id="CP061854">
    <property type="protein sequence ID" value="QOD55967.1"/>
    <property type="molecule type" value="Genomic_DNA"/>
</dbReference>
<evidence type="ECO:0000256" key="2">
    <source>
        <dbReference type="ARBA" id="ARBA00022803"/>
    </source>
</evidence>
<evidence type="ECO:0000313" key="4">
    <source>
        <dbReference type="EMBL" id="BAX52136.1"/>
    </source>
</evidence>
<dbReference type="EMBL" id="AP018045">
    <property type="protein sequence ID" value="BAX52136.1"/>
    <property type="molecule type" value="Genomic_DNA"/>
</dbReference>
<name>A0A1V1V922_PHODP</name>
<evidence type="ECO:0000256" key="3">
    <source>
        <dbReference type="PROSITE-ProRule" id="PRU00339"/>
    </source>
</evidence>
<evidence type="ECO:0000256" key="1">
    <source>
        <dbReference type="ARBA" id="ARBA00022737"/>
    </source>
</evidence>
<dbReference type="Proteomes" id="UP000218676">
    <property type="component" value="Chromosome 1"/>
</dbReference>
<reference evidence="4" key="1">
    <citation type="journal article" date="2017" name="Genome Announc.">
        <title>Whole-Genome Sequence of Photobacterium damselae subsp. piscicida Strain 91-197, Isolated from Hybrid Striped Bass (Morone sp.) in the United States.</title>
        <authorList>
            <person name="Teru Y."/>
            <person name="Hikima J."/>
            <person name="Kono T."/>
            <person name="Sakai M."/>
            <person name="Takano T."/>
            <person name="Hawke J.P."/>
            <person name="Takeyama H."/>
            <person name="Aoki T."/>
        </authorList>
    </citation>
    <scope>NUCLEOTIDE SEQUENCE</scope>
    <source>
        <strain evidence="4">91-197</strain>
    </source>
</reference>
<dbReference type="SMART" id="SM00028">
    <property type="entry name" value="TPR"/>
    <property type="match status" value="4"/>
</dbReference>
<dbReference type="PROSITE" id="PS50005">
    <property type="entry name" value="TPR"/>
    <property type="match status" value="2"/>
</dbReference>
<reference evidence="6" key="2">
    <citation type="submission" date="2017-05" db="EMBL/GenBank/DDBJ databases">
        <title>Whole genome sequence of fish pathogenic bacteria, Photobacterium damselae subsp. piscicida, strain 91-197, isolated from hybrid striped bass (Morone sp.) in USA.</title>
        <authorList>
            <person name="Teru Y."/>
            <person name="Hikima J."/>
            <person name="Kono T."/>
            <person name="Sakai M."/>
            <person name="Takano T."/>
            <person name="Hawke J.P."/>
            <person name="Takeyama H."/>
            <person name="Aoki T."/>
        </authorList>
    </citation>
    <scope>NUCLEOTIDE SEQUENCE [LARGE SCALE GENOMIC DNA]</scope>
    <source>
        <strain evidence="6">91-197</strain>
    </source>
</reference>
<dbReference type="InterPro" id="IPR013360">
    <property type="entry name" value="Pilus_4_PilW"/>
</dbReference>
<dbReference type="InterPro" id="IPR019734">
    <property type="entry name" value="TPR_rpt"/>
</dbReference>
<protein>
    <submittedName>
        <fullName evidence="4">Cellulose synthase subunit BcsC</fullName>
    </submittedName>
    <submittedName>
        <fullName evidence="5">Type IV pilus biogenesis/stability protein PilW</fullName>
    </submittedName>
</protein>
<dbReference type="Proteomes" id="UP000516656">
    <property type="component" value="Chromosome 1"/>
</dbReference>
<dbReference type="SUPFAM" id="SSF48452">
    <property type="entry name" value="TPR-like"/>
    <property type="match status" value="1"/>
</dbReference>
<feature type="repeat" description="TPR" evidence="3">
    <location>
        <begin position="140"/>
        <end position="173"/>
    </location>
</feature>
<dbReference type="Pfam" id="PF13181">
    <property type="entry name" value="TPR_8"/>
    <property type="match status" value="1"/>
</dbReference>
<evidence type="ECO:0000313" key="7">
    <source>
        <dbReference type="Proteomes" id="UP000516656"/>
    </source>
</evidence>
<dbReference type="NCBIfam" id="TIGR02521">
    <property type="entry name" value="type_IV_pilW"/>
    <property type="match status" value="1"/>
</dbReference>
<reference evidence="5 7" key="3">
    <citation type="submission" date="2020-09" db="EMBL/GenBank/DDBJ databases">
        <title>Complete, closed and curated genome sequences of Photobacterium damselae subsp. piscicida isolates from Australia indicate localised evolution and additional plasmid-borne pathogenicity mechanisms.</title>
        <authorList>
            <person name="Baseggio L."/>
            <person name="Silayeva O."/>
            <person name="Buller N."/>
            <person name="Landos M."/>
            <person name="Engelstaedter J."/>
            <person name="Barnes A.C."/>
        </authorList>
    </citation>
    <scope>NUCLEOTIDE SEQUENCE [LARGE SCALE GENOMIC DNA]</scope>
    <source>
        <strain evidence="5 7">AS-16-0540-1</strain>
    </source>
</reference>
<proteinExistence type="predicted"/>
<keyword evidence="2 3" id="KW-0802">TPR repeat</keyword>
<dbReference type="Gene3D" id="1.25.40.10">
    <property type="entry name" value="Tetratricopeptide repeat domain"/>
    <property type="match status" value="1"/>
</dbReference>
<evidence type="ECO:0000313" key="5">
    <source>
        <dbReference type="EMBL" id="QOD55967.1"/>
    </source>
</evidence>
<dbReference type="PROSITE" id="PS51257">
    <property type="entry name" value="PROKAR_LIPOPROTEIN"/>
    <property type="match status" value="1"/>
</dbReference>
<dbReference type="PANTHER" id="PTHR45586">
    <property type="entry name" value="TPR REPEAT-CONTAINING PROTEIN PA4667"/>
    <property type="match status" value="1"/>
</dbReference>
<evidence type="ECO:0000313" key="6">
    <source>
        <dbReference type="Proteomes" id="UP000218676"/>
    </source>
</evidence>
<dbReference type="InterPro" id="IPR011990">
    <property type="entry name" value="TPR-like_helical_dom_sf"/>
</dbReference>
<dbReference type="InterPro" id="IPR051012">
    <property type="entry name" value="CellSynth/LPSAsmb/PSIAsmb"/>
</dbReference>
<sequence>MVRWTMYPLLCGLLMGCVTVNENGGTTQEFNSTEAAEARITLGLGYLQAGQWQRAKENLDLALKYAPKYYRAQNAMAFYYQKVDENAKAEAMYKKALQDSPKNGDVLNNYGVFLCSEARYDEAISAFEQAIKQPYYYLTSASYENAGLCSVKKGDLKQARFFFEKSLTHDPNRPKSMLQLAQLDIDAHHLSDARVQLFKFNKRYGYQPDSLWLLIQLERKAGKITQVAKYAGLLKKEFPDSQQYQNYLANE</sequence>
<accession>A0A1V1V922</accession>